<dbReference type="PANTHER" id="PTHR11728">
    <property type="entry name" value="GLYCEROL-3-PHOSPHATE DEHYDROGENASE"/>
    <property type="match status" value="1"/>
</dbReference>
<dbReference type="FunFam" id="3.40.50.720:FF:000365">
    <property type="entry name" value="Glycerol-3-phosphate dehydrogenase [NAD(+)]"/>
    <property type="match status" value="1"/>
</dbReference>
<feature type="binding site" evidence="7">
    <location>
        <position position="299"/>
    </location>
    <ligand>
        <name>NAD(+)</name>
        <dbReference type="ChEBI" id="CHEBI:57540"/>
    </ligand>
</feature>
<dbReference type="GO" id="GO:0005829">
    <property type="term" value="C:cytosol"/>
    <property type="evidence" value="ECO:0007669"/>
    <property type="project" value="TreeGrafter"/>
</dbReference>
<feature type="binding site" evidence="6">
    <location>
        <position position="121"/>
    </location>
    <ligand>
        <name>substrate</name>
    </ligand>
</feature>
<evidence type="ECO:0000256" key="6">
    <source>
        <dbReference type="PIRSR" id="PIRSR000114-2"/>
    </source>
</evidence>
<feature type="binding site" evidence="7">
    <location>
        <position position="98"/>
    </location>
    <ligand>
        <name>NAD(+)</name>
        <dbReference type="ChEBI" id="CHEBI:57540"/>
    </ligand>
</feature>
<dbReference type="OMA" id="YDTPPMD"/>
<organism evidence="12 13">
    <name type="scientific">Diacronema lutheri</name>
    <name type="common">Unicellular marine alga</name>
    <name type="synonym">Monochrysis lutheri</name>
    <dbReference type="NCBI Taxonomy" id="2081491"/>
    <lineage>
        <taxon>Eukaryota</taxon>
        <taxon>Haptista</taxon>
        <taxon>Haptophyta</taxon>
        <taxon>Pavlovophyceae</taxon>
        <taxon>Pavlovales</taxon>
        <taxon>Pavlovaceae</taxon>
        <taxon>Diacronema</taxon>
    </lineage>
</organism>
<feature type="active site" description="Proton acceptor" evidence="5">
    <location>
        <position position="206"/>
    </location>
</feature>
<evidence type="ECO:0000256" key="2">
    <source>
        <dbReference type="ARBA" id="ARBA00023002"/>
    </source>
</evidence>
<dbReference type="InterPro" id="IPR008927">
    <property type="entry name" value="6-PGluconate_DH-like_C_sf"/>
</dbReference>
<evidence type="ECO:0000256" key="5">
    <source>
        <dbReference type="PIRSR" id="PIRSR000114-1"/>
    </source>
</evidence>
<dbReference type="PIRSF" id="PIRSF000114">
    <property type="entry name" value="Glycerol-3-P_dh"/>
    <property type="match status" value="1"/>
</dbReference>
<keyword evidence="13" id="KW-1185">Reference proteome</keyword>
<dbReference type="NCBIfam" id="TIGR03376">
    <property type="entry name" value="glycerol3P_DH"/>
    <property type="match status" value="1"/>
</dbReference>
<evidence type="ECO:0000313" key="12">
    <source>
        <dbReference type="EMBL" id="KAG8461904.1"/>
    </source>
</evidence>
<dbReference type="InterPro" id="IPR017751">
    <property type="entry name" value="G3P_DH_NAD-dep_euk"/>
</dbReference>
<evidence type="ECO:0000256" key="1">
    <source>
        <dbReference type="ARBA" id="ARBA00011009"/>
    </source>
</evidence>
<reference evidence="12" key="1">
    <citation type="submission" date="2021-05" db="EMBL/GenBank/DDBJ databases">
        <title>The genome of the haptophyte Pavlova lutheri (Diacronema luteri, Pavlovales) - a model for lipid biosynthesis in eukaryotic algae.</title>
        <authorList>
            <person name="Hulatt C.J."/>
            <person name="Posewitz M.C."/>
        </authorList>
    </citation>
    <scope>NUCLEOTIDE SEQUENCE</scope>
    <source>
        <strain evidence="12">NIVA-4/92</strain>
    </source>
</reference>
<feature type="binding site" evidence="6">
    <location>
        <begin position="270"/>
        <end position="271"/>
    </location>
    <ligand>
        <name>substrate</name>
    </ligand>
</feature>
<comment type="similarity">
    <text evidence="1 8">Belongs to the NAD-dependent glycerol-3-phosphate dehydrogenase family.</text>
</comment>
<dbReference type="GO" id="GO:0046168">
    <property type="term" value="P:glycerol-3-phosphate catabolic process"/>
    <property type="evidence" value="ECO:0007669"/>
    <property type="project" value="UniProtKB-UniRule"/>
</dbReference>
<dbReference type="Pfam" id="PF07479">
    <property type="entry name" value="NAD_Gly3P_dh_C"/>
    <property type="match status" value="1"/>
</dbReference>
<dbReference type="SUPFAM" id="SSF48179">
    <property type="entry name" value="6-phosphogluconate dehydrogenase C-terminal domain-like"/>
    <property type="match status" value="1"/>
</dbReference>
<dbReference type="PRINTS" id="PR00077">
    <property type="entry name" value="GPDHDRGNASE"/>
</dbReference>
<dbReference type="InterPro" id="IPR013328">
    <property type="entry name" value="6PGD_dom2"/>
</dbReference>
<feature type="binding site" evidence="7">
    <location>
        <position position="42"/>
    </location>
    <ligand>
        <name>NAD(+)</name>
        <dbReference type="ChEBI" id="CHEBI:57540"/>
    </ligand>
</feature>
<dbReference type="InterPro" id="IPR036291">
    <property type="entry name" value="NAD(P)-bd_dom_sf"/>
</dbReference>
<dbReference type="GO" id="GO:0042803">
    <property type="term" value="F:protein homodimerization activity"/>
    <property type="evidence" value="ECO:0007669"/>
    <property type="project" value="InterPro"/>
</dbReference>
<dbReference type="EC" id="1.1.1.8" evidence="9"/>
<dbReference type="GO" id="GO:0141152">
    <property type="term" value="F:glycerol-3-phosphate dehydrogenase (NAD+) activity"/>
    <property type="evidence" value="ECO:0007669"/>
    <property type="project" value="UniProtKB-UniRule"/>
</dbReference>
<dbReference type="Proteomes" id="UP000751190">
    <property type="component" value="Unassembled WGS sequence"/>
</dbReference>
<feature type="binding site" evidence="7">
    <location>
        <begin position="11"/>
        <end position="16"/>
    </location>
    <ligand>
        <name>NAD(+)</name>
        <dbReference type="ChEBI" id="CHEBI:57540"/>
    </ligand>
</feature>
<dbReference type="OrthoDB" id="10263760at2759"/>
<dbReference type="FunFam" id="1.10.1040.10:FF:000004">
    <property type="entry name" value="Glycerol-3-phosphate dehydrogenase [NAD(+)]"/>
    <property type="match status" value="1"/>
</dbReference>
<keyword evidence="2 8" id="KW-0560">Oxidoreductase</keyword>
<dbReference type="Pfam" id="PF01210">
    <property type="entry name" value="NAD_Gly3P_dh_N"/>
    <property type="match status" value="1"/>
</dbReference>
<evidence type="ECO:0000256" key="3">
    <source>
        <dbReference type="ARBA" id="ARBA00023027"/>
    </source>
</evidence>
<name>A0A8J6C6F7_DIALT</name>
<feature type="binding site" evidence="7">
    <location>
        <position position="270"/>
    </location>
    <ligand>
        <name>NAD(+)</name>
        <dbReference type="ChEBI" id="CHEBI:57540"/>
    </ligand>
</feature>
<dbReference type="GO" id="GO:0005975">
    <property type="term" value="P:carbohydrate metabolic process"/>
    <property type="evidence" value="ECO:0007669"/>
    <property type="project" value="InterPro"/>
</dbReference>
<dbReference type="Gene3D" id="3.40.50.720">
    <property type="entry name" value="NAD(P)-binding Rossmann-like Domain"/>
    <property type="match status" value="1"/>
</dbReference>
<evidence type="ECO:0000256" key="8">
    <source>
        <dbReference type="RuleBase" id="RU000437"/>
    </source>
</evidence>
<feature type="domain" description="Glycerol-3-phosphate dehydrogenase NAD-dependent C-terminal" evidence="11">
    <location>
        <begin position="195"/>
        <end position="343"/>
    </location>
</feature>
<evidence type="ECO:0000259" key="10">
    <source>
        <dbReference type="Pfam" id="PF01210"/>
    </source>
</evidence>
<proteinExistence type="inferred from homology"/>
<feature type="binding site" evidence="7">
    <location>
        <position position="301"/>
    </location>
    <ligand>
        <name>NAD(+)</name>
        <dbReference type="ChEBI" id="CHEBI:57540"/>
    </ligand>
</feature>
<evidence type="ECO:0000256" key="9">
    <source>
        <dbReference type="RuleBase" id="RU361243"/>
    </source>
</evidence>
<dbReference type="InterPro" id="IPR006109">
    <property type="entry name" value="G3P_DH_NAD-dep_C"/>
</dbReference>
<accession>A0A8J6C6F7</accession>
<evidence type="ECO:0000313" key="13">
    <source>
        <dbReference type="Proteomes" id="UP000751190"/>
    </source>
</evidence>
<dbReference type="PANTHER" id="PTHR11728:SF8">
    <property type="entry name" value="GLYCEROL-3-PHOSPHATE DEHYDROGENASE [NAD(+)]-RELATED"/>
    <property type="match status" value="1"/>
</dbReference>
<gene>
    <name evidence="12" type="ORF">KFE25_013923</name>
</gene>
<feature type="domain" description="Glycerol-3-phosphate dehydrogenase NAD-dependent N-terminal" evidence="10">
    <location>
        <begin position="6"/>
        <end position="170"/>
    </location>
</feature>
<evidence type="ECO:0000256" key="7">
    <source>
        <dbReference type="PIRSR" id="PIRSR000114-3"/>
    </source>
</evidence>
<dbReference type="EMBL" id="JAGTXO010000023">
    <property type="protein sequence ID" value="KAG8461904.1"/>
    <property type="molecule type" value="Genomic_DNA"/>
</dbReference>
<evidence type="ECO:0000259" key="11">
    <source>
        <dbReference type="Pfam" id="PF07479"/>
    </source>
</evidence>
<dbReference type="InterPro" id="IPR011128">
    <property type="entry name" value="G3P_DH_NAD-dep_N"/>
</dbReference>
<keyword evidence="3 7" id="KW-0520">NAD</keyword>
<dbReference type="GO" id="GO:0051287">
    <property type="term" value="F:NAD binding"/>
    <property type="evidence" value="ECO:0007669"/>
    <property type="project" value="UniProtKB-UniRule"/>
</dbReference>
<dbReference type="PROSITE" id="PS00957">
    <property type="entry name" value="NAD_G3PDH"/>
    <property type="match status" value="1"/>
</dbReference>
<comment type="caution">
    <text evidence="12">The sequence shown here is derived from an EMBL/GenBank/DDBJ whole genome shotgun (WGS) entry which is preliminary data.</text>
</comment>
<dbReference type="Gene3D" id="1.10.1040.10">
    <property type="entry name" value="N-(1-d-carboxylethyl)-l-norvaline Dehydrogenase, domain 2"/>
    <property type="match status" value="1"/>
</dbReference>
<feature type="binding site" evidence="7">
    <location>
        <position position="155"/>
    </location>
    <ligand>
        <name>NAD(+)</name>
        <dbReference type="ChEBI" id="CHEBI:57540"/>
    </ligand>
</feature>
<dbReference type="AlphaFoldDB" id="A0A8J6C6F7"/>
<dbReference type="SUPFAM" id="SSF51735">
    <property type="entry name" value="NAD(P)-binding Rossmann-fold domains"/>
    <property type="match status" value="1"/>
</dbReference>
<comment type="catalytic activity">
    <reaction evidence="4 9">
        <text>sn-glycerol 3-phosphate + NAD(+) = dihydroxyacetone phosphate + NADH + H(+)</text>
        <dbReference type="Rhea" id="RHEA:11092"/>
        <dbReference type="ChEBI" id="CHEBI:15378"/>
        <dbReference type="ChEBI" id="CHEBI:57540"/>
        <dbReference type="ChEBI" id="CHEBI:57597"/>
        <dbReference type="ChEBI" id="CHEBI:57642"/>
        <dbReference type="ChEBI" id="CHEBI:57945"/>
        <dbReference type="EC" id="1.1.1.8"/>
    </reaction>
</comment>
<dbReference type="InterPro" id="IPR006168">
    <property type="entry name" value="G3P_DH_NAD-dep"/>
</dbReference>
<sequence length="351" mass="38562">MSTKEKIAIIGSGNWGSAIARIIGFNAARHDSIETDVHMWVFEEQIDGKNLSEIINETHENVKYLKGVKLPTNVIAEPDLAKAVTGATLLVFVMPHQFLPRTVPNMKNMYAPNARGISLIKGIEFEHSKPMLISELISKTMNGMDISVLMGANVANEVALDQFCESTVGTYVPANGEVWKKVFDWETFRVSVVNDVPGVELCGALKNVVAIGAGFCDGLEFGGNTKAAIIRIGLEEMMRFVEHFYEKVNPGTFFESCGVADLITTCFGGRNRKCAEIFAKSKGAKPWDEIEKEQLDGQKLQGTITAKDVMTCLKAADVVGKFPLFAKIYMISFEGEPVEDIVKFADVIAKH</sequence>
<protein>
    <recommendedName>
        <fullName evidence="9">Glycerol-3-phosphate dehydrogenase [NAD(+)]</fullName>
        <ecNumber evidence="9">1.1.1.8</ecNumber>
    </recommendedName>
</protein>
<evidence type="ECO:0000256" key="4">
    <source>
        <dbReference type="ARBA" id="ARBA00048683"/>
    </source>
</evidence>